<protein>
    <submittedName>
        <fullName evidence="2">Uncharacterized protein</fullName>
    </submittedName>
</protein>
<reference evidence="2 3" key="1">
    <citation type="submission" date="2023-01" db="EMBL/GenBank/DDBJ databases">
        <title>Analysis of 21 Apiospora genomes using comparative genomics revels a genus with tremendous synthesis potential of carbohydrate active enzymes and secondary metabolites.</title>
        <authorList>
            <person name="Sorensen T."/>
        </authorList>
    </citation>
    <scope>NUCLEOTIDE SEQUENCE [LARGE SCALE GENOMIC DNA]</scope>
    <source>
        <strain evidence="2 3">CBS 20057</strain>
    </source>
</reference>
<proteinExistence type="predicted"/>
<organism evidence="2 3">
    <name type="scientific">Apiospora marii</name>
    <dbReference type="NCBI Taxonomy" id="335849"/>
    <lineage>
        <taxon>Eukaryota</taxon>
        <taxon>Fungi</taxon>
        <taxon>Dikarya</taxon>
        <taxon>Ascomycota</taxon>
        <taxon>Pezizomycotina</taxon>
        <taxon>Sordariomycetes</taxon>
        <taxon>Xylariomycetidae</taxon>
        <taxon>Amphisphaeriales</taxon>
        <taxon>Apiosporaceae</taxon>
        <taxon>Apiospora</taxon>
    </lineage>
</organism>
<evidence type="ECO:0000313" key="2">
    <source>
        <dbReference type="EMBL" id="KAK8027641.1"/>
    </source>
</evidence>
<feature type="region of interest" description="Disordered" evidence="1">
    <location>
        <begin position="1"/>
        <end position="43"/>
    </location>
</feature>
<feature type="non-terminal residue" evidence="2">
    <location>
        <position position="1"/>
    </location>
</feature>
<name>A0ABR1S746_9PEZI</name>
<dbReference type="EMBL" id="JAQQWI010000007">
    <property type="protein sequence ID" value="KAK8027641.1"/>
    <property type="molecule type" value="Genomic_DNA"/>
</dbReference>
<accession>A0ABR1S746</accession>
<gene>
    <name evidence="2" type="ORF">PG991_004697</name>
</gene>
<feature type="region of interest" description="Disordered" evidence="1">
    <location>
        <begin position="252"/>
        <end position="298"/>
    </location>
</feature>
<evidence type="ECO:0000313" key="3">
    <source>
        <dbReference type="Proteomes" id="UP001396898"/>
    </source>
</evidence>
<dbReference type="Proteomes" id="UP001396898">
    <property type="component" value="Unassembled WGS sequence"/>
</dbReference>
<evidence type="ECO:0000256" key="1">
    <source>
        <dbReference type="SAM" id="MobiDB-lite"/>
    </source>
</evidence>
<feature type="region of interest" description="Disordered" evidence="1">
    <location>
        <begin position="208"/>
        <end position="237"/>
    </location>
</feature>
<keyword evidence="3" id="KW-1185">Reference proteome</keyword>
<feature type="compositionally biased region" description="Basic and acidic residues" evidence="1">
    <location>
        <begin position="262"/>
        <end position="280"/>
    </location>
</feature>
<comment type="caution">
    <text evidence="2">The sequence shown here is derived from an EMBL/GenBank/DDBJ whole genome shotgun (WGS) entry which is preliminary data.</text>
</comment>
<sequence length="380" mass="40936">RLPTIRPASQHNMAAPTIDVPEPDVPAADAGPVDSPATPSSPDALARFEFETGRGNEGTKILLVEWNPAAGATGKPDAPLRGEQEGWEVSWEGKTTRIPAQSERDGSETQRVYFLIPSDITVPPVIQISHSRSGCVLSTKPMPAIYTPALGVDTRKDVGKRGVLHTIWAKKRMSQLQDEIRREMGNNSEGIALVMAVQERDWIAEHFGLPNPDAAGQPPDMRHIPPTPQSPRSPVAGRLGEKLRGLKLVTNASDFTASNPGKLRERRVEEEKEKEKERGGGDLLEICSPPSSTGPQQHHLYSLSPDTSDIAIPSTTAFAAGMAKMGATAGHAPGTVNSLDAMVSGDKPDVAKAQDTEDELFMLPMSPRSPDMKKSPFSFL</sequence>